<gene>
    <name evidence="2" type="ORF">ACFQ4A_17805</name>
</gene>
<sequence>MRNAIQTENAPAAIGPYSQAIQAGDVIYVSGQIGINPETGDIAEGIEDQTKQVMHNLQAILTEAGADFSHVVKFTIYLASMDDFATVNEIYGSYLTKPYPARATVEVSRLPKNVLVEMDAIVYPTS</sequence>
<evidence type="ECO:0000256" key="1">
    <source>
        <dbReference type="ARBA" id="ARBA00010552"/>
    </source>
</evidence>
<dbReference type="SUPFAM" id="SSF55298">
    <property type="entry name" value="YjgF-like"/>
    <property type="match status" value="1"/>
</dbReference>
<name>A0ABW4A047_9BACI</name>
<dbReference type="Proteomes" id="UP001597178">
    <property type="component" value="Unassembled WGS sequence"/>
</dbReference>
<keyword evidence="3" id="KW-1185">Reference proteome</keyword>
<organism evidence="2 3">
    <name type="scientific">Lentibacillus salinarum</name>
    <dbReference type="NCBI Taxonomy" id="446820"/>
    <lineage>
        <taxon>Bacteria</taxon>
        <taxon>Bacillati</taxon>
        <taxon>Bacillota</taxon>
        <taxon>Bacilli</taxon>
        <taxon>Bacillales</taxon>
        <taxon>Bacillaceae</taxon>
        <taxon>Lentibacillus</taxon>
    </lineage>
</organism>
<dbReference type="PANTHER" id="PTHR11803">
    <property type="entry name" value="2-IMINOBUTANOATE/2-IMINOPROPANOATE DEAMINASE RIDA"/>
    <property type="match status" value="1"/>
</dbReference>
<dbReference type="InterPro" id="IPR006175">
    <property type="entry name" value="YjgF/YER057c/UK114"/>
</dbReference>
<evidence type="ECO:0000313" key="3">
    <source>
        <dbReference type="Proteomes" id="UP001597178"/>
    </source>
</evidence>
<dbReference type="NCBIfam" id="TIGR00004">
    <property type="entry name" value="Rid family detoxifying hydrolase"/>
    <property type="match status" value="1"/>
</dbReference>
<dbReference type="PROSITE" id="PS01094">
    <property type="entry name" value="UPF0076"/>
    <property type="match status" value="1"/>
</dbReference>
<dbReference type="Pfam" id="PF01042">
    <property type="entry name" value="Ribonuc_L-PSP"/>
    <property type="match status" value="1"/>
</dbReference>
<reference evidence="3" key="1">
    <citation type="journal article" date="2019" name="Int. J. Syst. Evol. Microbiol.">
        <title>The Global Catalogue of Microorganisms (GCM) 10K type strain sequencing project: providing services to taxonomists for standard genome sequencing and annotation.</title>
        <authorList>
            <consortium name="The Broad Institute Genomics Platform"/>
            <consortium name="The Broad Institute Genome Sequencing Center for Infectious Disease"/>
            <person name="Wu L."/>
            <person name="Ma J."/>
        </authorList>
    </citation>
    <scope>NUCLEOTIDE SEQUENCE [LARGE SCALE GENOMIC DNA]</scope>
    <source>
        <strain evidence="3">CCUG 54822</strain>
    </source>
</reference>
<dbReference type="InterPro" id="IPR019897">
    <property type="entry name" value="RidA_CS"/>
</dbReference>
<dbReference type="RefSeq" id="WP_382402709.1">
    <property type="nucleotide sequence ID" value="NZ_JBHTNH010000058.1"/>
</dbReference>
<dbReference type="InterPro" id="IPR035959">
    <property type="entry name" value="RutC-like_sf"/>
</dbReference>
<accession>A0ABW4A047</accession>
<comment type="caution">
    <text evidence="2">The sequence shown here is derived from an EMBL/GenBank/DDBJ whole genome shotgun (WGS) entry which is preliminary data.</text>
</comment>
<evidence type="ECO:0000313" key="2">
    <source>
        <dbReference type="EMBL" id="MFD1363462.1"/>
    </source>
</evidence>
<dbReference type="Gene3D" id="3.30.1330.40">
    <property type="entry name" value="RutC-like"/>
    <property type="match status" value="1"/>
</dbReference>
<proteinExistence type="inferred from homology"/>
<dbReference type="EMBL" id="JBHTNH010000058">
    <property type="protein sequence ID" value="MFD1363462.1"/>
    <property type="molecule type" value="Genomic_DNA"/>
</dbReference>
<dbReference type="InterPro" id="IPR006056">
    <property type="entry name" value="RidA"/>
</dbReference>
<dbReference type="PANTHER" id="PTHR11803:SF39">
    <property type="entry name" value="2-IMINOBUTANOATE_2-IMINOPROPANOATE DEAMINASE"/>
    <property type="match status" value="1"/>
</dbReference>
<dbReference type="CDD" id="cd00448">
    <property type="entry name" value="YjgF_YER057c_UK114_family"/>
    <property type="match status" value="1"/>
</dbReference>
<comment type="similarity">
    <text evidence="1">Belongs to the RutC family.</text>
</comment>
<protein>
    <submittedName>
        <fullName evidence="2">RidA family protein</fullName>
    </submittedName>
</protein>